<keyword evidence="5" id="KW-0175">Coiled coil</keyword>
<name>A0A3N6USI2_9GAMM</name>
<comment type="subcellular location">
    <subcellularLocation>
        <location evidence="1">Host membrane</location>
        <topology evidence="1">Multi-pass membrane protein</topology>
    </subcellularLocation>
</comment>
<keyword evidence="6" id="KW-0812">Transmembrane</keyword>
<evidence type="ECO:0000313" key="9">
    <source>
        <dbReference type="Proteomes" id="UP000279457"/>
    </source>
</evidence>
<feature type="transmembrane region" description="Helical" evidence="6">
    <location>
        <begin position="374"/>
        <end position="405"/>
    </location>
</feature>
<comment type="similarity">
    <text evidence="4">Belongs to the SctE/SipB/YopB family.</text>
</comment>
<evidence type="ECO:0000256" key="4">
    <source>
        <dbReference type="ARBA" id="ARBA00035640"/>
    </source>
</evidence>
<gene>
    <name evidence="8" type="ORF">EB241_07165</name>
</gene>
<comment type="caution">
    <text evidence="8">The sequence shown here is derived from an EMBL/GenBank/DDBJ whole genome shotgun (WGS) entry which is preliminary data.</text>
</comment>
<feature type="coiled-coil region" evidence="5">
    <location>
        <begin position="336"/>
        <end position="366"/>
    </location>
</feature>
<dbReference type="Gene3D" id="1.20.120.330">
    <property type="entry name" value="Nucleotidyltransferases domain 2"/>
    <property type="match status" value="2"/>
</dbReference>
<evidence type="ECO:0000256" key="1">
    <source>
        <dbReference type="ARBA" id="ARBA00004301"/>
    </source>
</evidence>
<evidence type="ECO:0000256" key="5">
    <source>
        <dbReference type="SAM" id="Coils"/>
    </source>
</evidence>
<reference evidence="8 9" key="1">
    <citation type="submission" date="2018-10" db="EMBL/GenBank/DDBJ databases">
        <title>Draft genome sequence for the type isolate of Erwinia psidii, agent causal of bacterial blight in guava (Psidium guajava) and wilt and die-back of Eucalyptus spp.</title>
        <authorList>
            <person name="Hermenegildo P.S."/>
            <person name="Santos S.A."/>
            <person name="Guimaraes L.M.S."/>
            <person name="Vidigal P.M.P."/>
            <person name="Pereira I.C."/>
            <person name="Badel J.L."/>
            <person name="Alfenas-Zerbini P."/>
            <person name="Ferreira M.A.S.V."/>
            <person name="Alfenas A.C."/>
        </authorList>
    </citation>
    <scope>NUCLEOTIDE SEQUENCE [LARGE SCALE GENOMIC DNA]</scope>
    <source>
        <strain evidence="8 9">IBSBF 435</strain>
    </source>
</reference>
<dbReference type="Pfam" id="PF04888">
    <property type="entry name" value="SseC"/>
    <property type="match status" value="1"/>
</dbReference>
<protein>
    <submittedName>
        <fullName evidence="8">Type III secretion system protein</fullName>
    </submittedName>
</protein>
<sequence length="626" mass="67245">MNIPSNGRSLLDLIITGSEEANCNEIKKKNELARRFGNTAFREHIRAESVNNALNTLQPEQLLNVLQSTRNAVSGMGGNTNLEQQEIPELTQPKPVASETNGVDGDASVTKNSYEQLSLNAKLIALLGTVIELNMGSSVQKAQSELNTFNAVFKGLQTQFTQLSGELVTQGKAYTACQDNLSAMNKQAQELNGKVDKAQADLNTHQDKLNRLEAQAAGKNPIPGALQQQIDQARKAVRTAQEALNVAQNKYNSFVVGPLSQAKAALAEAKNNLQATINKSQNQIQNVTTQQLYLVESSLQQKGESERSLTYLLALMHQLIQQNSNNEMSSSLKLKQALAEAAIKDAERKDAEYKEQVRKAEDMQKTMGCIGKTLGWLITGISFAAALFTGGASLALAAVGLALAVGDEIYQAVTGESYMQKMMNPLMEKVIQPVMDFLSKVYSDLLKSFGVDNNAAELAGQIIAAVTVAVAMAAGMMVAGAAVAKLAGAVVKKVAQTAVGRVLKTLGQNISKKVMGSAANKMTKMAKIANNMEKVSTAASVVNTGLGIASNIYVAKLGVDASKILAKLIENAALMNVLNEMMESIIEIFTRKLQTLNDTFKNLTQLLEDQLKKGKYIANKMSSVAV</sequence>
<dbReference type="EMBL" id="RHHM01000004">
    <property type="protein sequence ID" value="RQM38959.1"/>
    <property type="molecule type" value="Genomic_DNA"/>
</dbReference>
<proteinExistence type="inferred from homology"/>
<keyword evidence="3" id="KW-0843">Virulence</keyword>
<accession>A0A3N6USI2</accession>
<organism evidence="8 9">
    <name type="scientific">Erwinia psidii</name>
    <dbReference type="NCBI Taxonomy" id="69224"/>
    <lineage>
        <taxon>Bacteria</taxon>
        <taxon>Pseudomonadati</taxon>
        <taxon>Pseudomonadota</taxon>
        <taxon>Gammaproteobacteria</taxon>
        <taxon>Enterobacterales</taxon>
        <taxon>Erwiniaceae</taxon>
        <taxon>Erwinia</taxon>
    </lineage>
</organism>
<dbReference type="AlphaFoldDB" id="A0A3N6USI2"/>
<dbReference type="Proteomes" id="UP000279457">
    <property type="component" value="Unassembled WGS sequence"/>
</dbReference>
<keyword evidence="2" id="KW-1043">Host membrane</keyword>
<evidence type="ECO:0000256" key="6">
    <source>
        <dbReference type="SAM" id="Phobius"/>
    </source>
</evidence>
<keyword evidence="6" id="KW-0472">Membrane</keyword>
<feature type="coiled-coil region" evidence="5">
    <location>
        <begin position="174"/>
        <end position="290"/>
    </location>
</feature>
<keyword evidence="9" id="KW-1185">Reference proteome</keyword>
<evidence type="ECO:0000256" key="2">
    <source>
        <dbReference type="ARBA" id="ARBA00022870"/>
    </source>
</evidence>
<feature type="transmembrane region" description="Helical" evidence="6">
    <location>
        <begin position="462"/>
        <end position="484"/>
    </location>
</feature>
<feature type="domain" description="Translocator protein BipB-like C-terminal" evidence="7">
    <location>
        <begin position="312"/>
        <end position="618"/>
    </location>
</feature>
<keyword evidence="6" id="KW-1133">Transmembrane helix</keyword>
<evidence type="ECO:0000313" key="8">
    <source>
        <dbReference type="EMBL" id="RQM38959.1"/>
    </source>
</evidence>
<evidence type="ECO:0000259" key="7">
    <source>
        <dbReference type="Pfam" id="PF04888"/>
    </source>
</evidence>
<evidence type="ECO:0000256" key="3">
    <source>
        <dbReference type="ARBA" id="ARBA00023026"/>
    </source>
</evidence>
<dbReference type="GO" id="GO:0033644">
    <property type="term" value="C:host cell membrane"/>
    <property type="evidence" value="ECO:0007669"/>
    <property type="project" value="UniProtKB-SubCell"/>
</dbReference>
<dbReference type="InterPro" id="IPR006972">
    <property type="entry name" value="BipB-like_C"/>
</dbReference>